<gene>
    <name evidence="1" type="ORF">CPB84DRAFT_1822121</name>
</gene>
<dbReference type="EMBL" id="JADNYJ010000011">
    <property type="protein sequence ID" value="KAF8908591.1"/>
    <property type="molecule type" value="Genomic_DNA"/>
</dbReference>
<sequence>MSTRVNGLRKWIVTFYQLFRHYVYPIRRDPISILDLDLDILWTIFTINADIDDPGALNSTLMNSQVCSSWHNLLLTTPSIWGRLLNLDVLSKGGNIRPAEILRRSGSSSLWIKADITGAPHLKEFFFNIVDQHWQRIKYLDISLPSNLVTFERWNVFCLPAPHLETFKVCIRHTGGLTRRGLHQVAHTWSNSHHLFANEAPMLREFYVTQYKFDHPPGWVTRLSALRIGYPFTLQEALFAVQEIPNLESFVISTLKVTVNPDTIQRLPHIYSTKLNFCALYGHFELREILNRRLNFEIIIDSDEATIRNLHKFYDDIEAHGGTSDRMKRGRAIKVLSLRYSHATLFRPSNI</sequence>
<dbReference type="OrthoDB" id="3045590at2759"/>
<reference evidence="1" key="1">
    <citation type="submission" date="2020-11" db="EMBL/GenBank/DDBJ databases">
        <authorList>
            <consortium name="DOE Joint Genome Institute"/>
            <person name="Ahrendt S."/>
            <person name="Riley R."/>
            <person name="Andreopoulos W."/>
            <person name="LaButti K."/>
            <person name="Pangilinan J."/>
            <person name="Ruiz-duenas F.J."/>
            <person name="Barrasa J.M."/>
            <person name="Sanchez-Garcia M."/>
            <person name="Camarero S."/>
            <person name="Miyauchi S."/>
            <person name="Serrano A."/>
            <person name="Linde D."/>
            <person name="Babiker R."/>
            <person name="Drula E."/>
            <person name="Ayuso-Fernandez I."/>
            <person name="Pacheco R."/>
            <person name="Padilla G."/>
            <person name="Ferreira P."/>
            <person name="Barriuso J."/>
            <person name="Kellner H."/>
            <person name="Castanera R."/>
            <person name="Alfaro M."/>
            <person name="Ramirez L."/>
            <person name="Pisabarro A.G."/>
            <person name="Kuo A."/>
            <person name="Tritt A."/>
            <person name="Lipzen A."/>
            <person name="He G."/>
            <person name="Yan M."/>
            <person name="Ng V."/>
            <person name="Cullen D."/>
            <person name="Martin F."/>
            <person name="Rosso M.-N."/>
            <person name="Henrissat B."/>
            <person name="Hibbett D."/>
            <person name="Martinez A.T."/>
            <person name="Grigoriev I.V."/>
        </authorList>
    </citation>
    <scope>NUCLEOTIDE SEQUENCE</scope>
    <source>
        <strain evidence="1">AH 44721</strain>
    </source>
</reference>
<evidence type="ECO:0008006" key="3">
    <source>
        <dbReference type="Google" id="ProtNLM"/>
    </source>
</evidence>
<comment type="caution">
    <text evidence="1">The sequence shown here is derived from an EMBL/GenBank/DDBJ whole genome shotgun (WGS) entry which is preliminary data.</text>
</comment>
<evidence type="ECO:0000313" key="1">
    <source>
        <dbReference type="EMBL" id="KAF8908591.1"/>
    </source>
</evidence>
<dbReference type="Proteomes" id="UP000724874">
    <property type="component" value="Unassembled WGS sequence"/>
</dbReference>
<name>A0A9P5TSD7_GYMJU</name>
<dbReference type="AlphaFoldDB" id="A0A9P5TSD7"/>
<organism evidence="1 2">
    <name type="scientific">Gymnopilus junonius</name>
    <name type="common">Spectacular rustgill mushroom</name>
    <name type="synonym">Gymnopilus spectabilis subsp. junonius</name>
    <dbReference type="NCBI Taxonomy" id="109634"/>
    <lineage>
        <taxon>Eukaryota</taxon>
        <taxon>Fungi</taxon>
        <taxon>Dikarya</taxon>
        <taxon>Basidiomycota</taxon>
        <taxon>Agaricomycotina</taxon>
        <taxon>Agaricomycetes</taxon>
        <taxon>Agaricomycetidae</taxon>
        <taxon>Agaricales</taxon>
        <taxon>Agaricineae</taxon>
        <taxon>Hymenogastraceae</taxon>
        <taxon>Gymnopilus</taxon>
    </lineage>
</organism>
<protein>
    <recommendedName>
        <fullName evidence="3">F-box domain-containing protein</fullName>
    </recommendedName>
</protein>
<accession>A0A9P5TSD7</accession>
<keyword evidence="2" id="KW-1185">Reference proteome</keyword>
<proteinExistence type="predicted"/>
<evidence type="ECO:0000313" key="2">
    <source>
        <dbReference type="Proteomes" id="UP000724874"/>
    </source>
</evidence>